<dbReference type="InterPro" id="IPR013087">
    <property type="entry name" value="Znf_C2H2_type"/>
</dbReference>
<evidence type="ECO:0000256" key="4">
    <source>
        <dbReference type="ARBA" id="ARBA00022833"/>
    </source>
</evidence>
<dbReference type="PROSITE" id="PS00028">
    <property type="entry name" value="ZINC_FINGER_C2H2_1"/>
    <property type="match status" value="1"/>
</dbReference>
<dbReference type="SUPFAM" id="SSF57667">
    <property type="entry name" value="beta-beta-alpha zinc fingers"/>
    <property type="match status" value="1"/>
</dbReference>
<evidence type="ECO:0000256" key="1">
    <source>
        <dbReference type="ARBA" id="ARBA00022723"/>
    </source>
</evidence>
<dbReference type="PROSITE" id="PS50157">
    <property type="entry name" value="ZINC_FINGER_C2H2_2"/>
    <property type="match status" value="2"/>
</dbReference>
<protein>
    <submittedName>
        <fullName evidence="11">Zinc finger protein 771</fullName>
    </submittedName>
</protein>
<evidence type="ECO:0000259" key="9">
    <source>
        <dbReference type="PROSITE" id="PS50157"/>
    </source>
</evidence>
<dbReference type="GeneID" id="108620314"/>
<dbReference type="PANTHER" id="PTHR24379:SF121">
    <property type="entry name" value="C2H2-TYPE DOMAIN-CONTAINING PROTEIN"/>
    <property type="match status" value="1"/>
</dbReference>
<dbReference type="PANTHER" id="PTHR24379">
    <property type="entry name" value="KRAB AND ZINC FINGER DOMAIN-CONTAINING"/>
    <property type="match status" value="1"/>
</dbReference>
<reference evidence="11" key="3">
    <citation type="submission" date="2025-08" db="UniProtKB">
        <authorList>
            <consortium name="RefSeq"/>
        </authorList>
    </citation>
    <scope>IDENTIFICATION</scope>
    <source>
        <tissue evidence="11">Whole organism</tissue>
    </source>
</reference>
<dbReference type="Proteomes" id="UP000694904">
    <property type="component" value="Chromosome 2"/>
</dbReference>
<evidence type="ECO:0000313" key="10">
    <source>
        <dbReference type="Proteomes" id="UP000694904"/>
    </source>
</evidence>
<dbReference type="RefSeq" id="XP_017872712.1">
    <property type="nucleotide sequence ID" value="XM_018017223.1"/>
</dbReference>
<proteinExistence type="predicted"/>
<sequence length="268" mass="31254">MMKKSKKQGSRTITKFSSKKDKPFRVRGVQTDPPSTSDVGIQCQRFDGDEDWFESVPSTESNENPDAESHFLAFVNQHTTRFPNAMLGCLLCGEVAKNLQTHQQHVRLHYGPPSLCSDCGEFVSHENLLAQHKYSCRAHAHPRSRPQMHMQCPHLHCTVMITSKTQLRQHLRRHVVSKPYYCLPCCQRFSSTTQFLVHRIQSTTCRWAKPYYLANNSTDLRHKAKINRCSVCLKLFSNAYRCLQHKRRCIQEYQRRLRKLLRNPNINI</sequence>
<keyword evidence="2" id="KW-0677">Repeat</keyword>
<evidence type="ECO:0000256" key="8">
    <source>
        <dbReference type="SAM" id="MobiDB-lite"/>
    </source>
</evidence>
<dbReference type="SMART" id="SM00355">
    <property type="entry name" value="ZnF_C2H2"/>
    <property type="match status" value="4"/>
</dbReference>
<dbReference type="InterPro" id="IPR036236">
    <property type="entry name" value="Znf_C2H2_sf"/>
</dbReference>
<evidence type="ECO:0000256" key="3">
    <source>
        <dbReference type="ARBA" id="ARBA00022771"/>
    </source>
</evidence>
<evidence type="ECO:0000256" key="5">
    <source>
        <dbReference type="ARBA" id="ARBA00023015"/>
    </source>
</evidence>
<accession>A0ABM1PZS6</accession>
<reference evidence="10" key="1">
    <citation type="journal article" date="1997" name="Nucleic Acids Res.">
        <title>tRNAscan-SE: a program for improved detection of transfer RNA genes in genomic sequence.</title>
        <authorList>
            <person name="Lowe T.M."/>
            <person name="Eddy S.R."/>
        </authorList>
    </citation>
    <scope>NUCLEOTIDE SEQUENCE [LARGE SCALE GENOMIC DNA]</scope>
</reference>
<evidence type="ECO:0000256" key="7">
    <source>
        <dbReference type="PROSITE-ProRule" id="PRU00042"/>
    </source>
</evidence>
<feature type="domain" description="C2H2-type" evidence="9">
    <location>
        <begin position="114"/>
        <end position="146"/>
    </location>
</feature>
<keyword evidence="4" id="KW-0862">Zinc</keyword>
<organism evidence="10 11">
    <name type="scientific">Drosophila arizonae</name>
    <name type="common">Fruit fly</name>
    <dbReference type="NCBI Taxonomy" id="7263"/>
    <lineage>
        <taxon>Eukaryota</taxon>
        <taxon>Metazoa</taxon>
        <taxon>Ecdysozoa</taxon>
        <taxon>Arthropoda</taxon>
        <taxon>Hexapoda</taxon>
        <taxon>Insecta</taxon>
        <taxon>Pterygota</taxon>
        <taxon>Neoptera</taxon>
        <taxon>Endopterygota</taxon>
        <taxon>Diptera</taxon>
        <taxon>Brachycera</taxon>
        <taxon>Muscomorpha</taxon>
        <taxon>Ephydroidea</taxon>
        <taxon>Drosophilidae</taxon>
        <taxon>Drosophila</taxon>
    </lineage>
</organism>
<evidence type="ECO:0000256" key="2">
    <source>
        <dbReference type="ARBA" id="ARBA00022737"/>
    </source>
</evidence>
<keyword evidence="10" id="KW-1185">Reference proteome</keyword>
<dbReference type="Gene3D" id="3.30.160.60">
    <property type="entry name" value="Classic Zinc Finger"/>
    <property type="match status" value="1"/>
</dbReference>
<feature type="domain" description="C2H2-type" evidence="9">
    <location>
        <begin position="150"/>
        <end position="179"/>
    </location>
</feature>
<keyword evidence="3 7" id="KW-0863">Zinc-finger</keyword>
<reference evidence="10" key="2">
    <citation type="journal article" date="2016" name="G3 (Bethesda)">
        <title>Genome Evolution in Three Species of Cactophilic Drosophila.</title>
        <authorList>
            <person name="Sanchez-Flores A."/>
            <person name="Penazola F."/>
            <person name="Carpinteyro-Ponce J."/>
            <person name="Nazario-Yepiz N."/>
            <person name="Abreu-Goodger C."/>
            <person name="Machado C.A."/>
            <person name="Markow T.A."/>
        </authorList>
    </citation>
    <scope>NUCLEOTIDE SEQUENCE [LARGE SCALE GENOMIC DNA]</scope>
</reference>
<evidence type="ECO:0000256" key="6">
    <source>
        <dbReference type="ARBA" id="ARBA00023163"/>
    </source>
</evidence>
<keyword evidence="6" id="KW-0804">Transcription</keyword>
<keyword evidence="1" id="KW-0479">Metal-binding</keyword>
<name>A0ABM1PZS6_DROAR</name>
<evidence type="ECO:0000313" key="11">
    <source>
        <dbReference type="RefSeq" id="XP_017872712.1"/>
    </source>
</evidence>
<gene>
    <name evidence="11" type="primary">LOC108620314</name>
</gene>
<keyword evidence="5" id="KW-0805">Transcription regulation</keyword>
<feature type="region of interest" description="Disordered" evidence="8">
    <location>
        <begin position="1"/>
        <end position="41"/>
    </location>
</feature>